<accession>A0ABS7G6D2</accession>
<sequence length="219" mass="24140">MDLLPLHRSIIAVDIEGSTSPLRTDPIRGDLRRAVHAMLCAALERAGVGPARCEPFEDRGDGALVLVRPSDEVPKTYLLSRFVPELHRLLAEYDRALPAEEWPSRGLRLRAVVHAGEVHRDEFGYFGEALDVACRLLDARQLKRRLRCAAGPLAVVVSDEIYRCVVRHGYEGIPCDGYLPDVRVLVGGRRRQGWVHVPEARALEAAPVLRAVPAGPPAA</sequence>
<keyword evidence="2" id="KW-1185">Reference proteome</keyword>
<gene>
    <name evidence="1" type="ORF">K1Y72_34130</name>
</gene>
<name>A0ABS7G6D2_9ACTN</name>
<dbReference type="InterPro" id="IPR029787">
    <property type="entry name" value="Nucleotide_cyclase"/>
</dbReference>
<dbReference type="RefSeq" id="WP_220170666.1">
    <property type="nucleotide sequence ID" value="NZ_JAIBOA010000034.1"/>
</dbReference>
<dbReference type="Proteomes" id="UP000774570">
    <property type="component" value="Unassembled WGS sequence"/>
</dbReference>
<dbReference type="EMBL" id="JAIBOA010000034">
    <property type="protein sequence ID" value="MBW8487434.1"/>
    <property type="molecule type" value="Genomic_DNA"/>
</dbReference>
<protein>
    <recommendedName>
        <fullName evidence="3">Guanylate cyclase domain-containing protein</fullName>
    </recommendedName>
</protein>
<evidence type="ECO:0008006" key="3">
    <source>
        <dbReference type="Google" id="ProtNLM"/>
    </source>
</evidence>
<dbReference type="SUPFAM" id="SSF55073">
    <property type="entry name" value="Nucleotide cyclase"/>
    <property type="match status" value="1"/>
</dbReference>
<evidence type="ECO:0000313" key="2">
    <source>
        <dbReference type="Proteomes" id="UP000774570"/>
    </source>
</evidence>
<evidence type="ECO:0000313" key="1">
    <source>
        <dbReference type="EMBL" id="MBW8487434.1"/>
    </source>
</evidence>
<organism evidence="1 2">
    <name type="scientific">Actinomadura parmotrematis</name>
    <dbReference type="NCBI Taxonomy" id="2864039"/>
    <lineage>
        <taxon>Bacteria</taxon>
        <taxon>Bacillati</taxon>
        <taxon>Actinomycetota</taxon>
        <taxon>Actinomycetes</taxon>
        <taxon>Streptosporangiales</taxon>
        <taxon>Thermomonosporaceae</taxon>
        <taxon>Actinomadura</taxon>
    </lineage>
</organism>
<comment type="caution">
    <text evidence="1">The sequence shown here is derived from an EMBL/GenBank/DDBJ whole genome shotgun (WGS) entry which is preliminary data.</text>
</comment>
<reference evidence="1 2" key="1">
    <citation type="submission" date="2021-07" db="EMBL/GenBank/DDBJ databases">
        <title>Actinomadura sp. PM05-2 isolated from lichen.</title>
        <authorList>
            <person name="Somphong A."/>
            <person name="Phongsopitanun W."/>
            <person name="Tanasupawat S."/>
            <person name="Peongsungnone V."/>
        </authorList>
    </citation>
    <scope>NUCLEOTIDE SEQUENCE [LARGE SCALE GENOMIC DNA]</scope>
    <source>
        <strain evidence="1 2">PM05-2</strain>
    </source>
</reference>
<proteinExistence type="predicted"/>
<dbReference type="Gene3D" id="3.30.70.1230">
    <property type="entry name" value="Nucleotide cyclase"/>
    <property type="match status" value="1"/>
</dbReference>